<dbReference type="SUPFAM" id="SSF52540">
    <property type="entry name" value="P-loop containing nucleoside triphosphate hydrolases"/>
    <property type="match status" value="1"/>
</dbReference>
<dbReference type="InterPro" id="IPR027417">
    <property type="entry name" value="P-loop_NTPase"/>
</dbReference>
<protein>
    <submittedName>
        <fullName evidence="10 11">Peptide ABC transporter ATP-binding protein</fullName>
    </submittedName>
</protein>
<accession>A0A9W6IY01</accession>
<dbReference type="Pfam" id="PF00005">
    <property type="entry name" value="ABC_tran"/>
    <property type="match status" value="1"/>
</dbReference>
<comment type="similarity">
    <text evidence="2">Belongs to the ABC transporter superfamily.</text>
</comment>
<evidence type="ECO:0000256" key="5">
    <source>
        <dbReference type="ARBA" id="ARBA00022741"/>
    </source>
</evidence>
<dbReference type="GO" id="GO:0016887">
    <property type="term" value="F:ATP hydrolysis activity"/>
    <property type="evidence" value="ECO:0007669"/>
    <property type="project" value="InterPro"/>
</dbReference>
<evidence type="ECO:0000256" key="8">
    <source>
        <dbReference type="SAM" id="MobiDB-lite"/>
    </source>
</evidence>
<dbReference type="GO" id="GO:0005524">
    <property type="term" value="F:ATP binding"/>
    <property type="evidence" value="ECO:0007669"/>
    <property type="project" value="UniProtKB-KW"/>
</dbReference>
<proteinExistence type="inferred from homology"/>
<dbReference type="Proteomes" id="UP001143400">
    <property type="component" value="Unassembled WGS sequence"/>
</dbReference>
<evidence type="ECO:0000256" key="1">
    <source>
        <dbReference type="ARBA" id="ARBA00004417"/>
    </source>
</evidence>
<dbReference type="CDD" id="cd03257">
    <property type="entry name" value="ABC_NikE_OppD_transporters"/>
    <property type="match status" value="1"/>
</dbReference>
<dbReference type="PROSITE" id="PS50893">
    <property type="entry name" value="ABC_TRANSPORTER_2"/>
    <property type="match status" value="1"/>
</dbReference>
<keyword evidence="3" id="KW-0813">Transport</keyword>
<evidence type="ECO:0000259" key="9">
    <source>
        <dbReference type="PROSITE" id="PS50893"/>
    </source>
</evidence>
<dbReference type="PANTHER" id="PTHR43297:SF2">
    <property type="entry name" value="DIPEPTIDE TRANSPORT ATP-BINDING PROTEIN DPPD"/>
    <property type="match status" value="1"/>
</dbReference>
<gene>
    <name evidence="10" type="ORF">GCM10008170_37320</name>
    <name evidence="11" type="ORF">JOD31_003327</name>
</gene>
<dbReference type="EMBL" id="JAFBCY010000004">
    <property type="protein sequence ID" value="MBM7853076.1"/>
    <property type="molecule type" value="Genomic_DNA"/>
</dbReference>
<comment type="subcellular location">
    <subcellularLocation>
        <location evidence="1">Cell inner membrane</location>
        <topology evidence="1">Peripheral membrane protein</topology>
    </subcellularLocation>
</comment>
<evidence type="ECO:0000313" key="12">
    <source>
        <dbReference type="Proteomes" id="UP000758856"/>
    </source>
</evidence>
<dbReference type="NCBIfam" id="TIGR01727">
    <property type="entry name" value="oligo_HPY"/>
    <property type="match status" value="1"/>
</dbReference>
<dbReference type="GO" id="GO:0055085">
    <property type="term" value="P:transmembrane transport"/>
    <property type="evidence" value="ECO:0007669"/>
    <property type="project" value="UniProtKB-ARBA"/>
</dbReference>
<feature type="region of interest" description="Disordered" evidence="8">
    <location>
        <begin position="1"/>
        <end position="21"/>
    </location>
</feature>
<reference evidence="10" key="1">
    <citation type="journal article" date="2014" name="Int. J. Syst. Evol. Microbiol.">
        <title>Complete genome sequence of Corynebacterium casei LMG S-19264T (=DSM 44701T), isolated from a smear-ripened cheese.</title>
        <authorList>
            <consortium name="US DOE Joint Genome Institute (JGI-PGF)"/>
            <person name="Walter F."/>
            <person name="Albersmeier A."/>
            <person name="Kalinowski J."/>
            <person name="Ruckert C."/>
        </authorList>
    </citation>
    <scope>NUCLEOTIDE SEQUENCE</scope>
    <source>
        <strain evidence="10">VKM B-1606</strain>
    </source>
</reference>
<dbReference type="InterPro" id="IPR050388">
    <property type="entry name" value="ABC_Ni/Peptide_Import"/>
</dbReference>
<keyword evidence="7" id="KW-0472">Membrane</keyword>
<dbReference type="PANTHER" id="PTHR43297">
    <property type="entry name" value="OLIGOPEPTIDE TRANSPORT ATP-BINDING PROTEIN APPD"/>
    <property type="match status" value="1"/>
</dbReference>
<organism evidence="10 13">
    <name type="scientific">Methylopila capsulata</name>
    <dbReference type="NCBI Taxonomy" id="61654"/>
    <lineage>
        <taxon>Bacteria</taxon>
        <taxon>Pseudomonadati</taxon>
        <taxon>Pseudomonadota</taxon>
        <taxon>Alphaproteobacteria</taxon>
        <taxon>Hyphomicrobiales</taxon>
        <taxon>Methylopilaceae</taxon>
        <taxon>Methylopila</taxon>
    </lineage>
</organism>
<keyword evidence="12" id="KW-1185">Reference proteome</keyword>
<keyword evidence="4" id="KW-1003">Cell membrane</keyword>
<dbReference type="InterPro" id="IPR003439">
    <property type="entry name" value="ABC_transporter-like_ATP-bd"/>
</dbReference>
<evidence type="ECO:0000256" key="3">
    <source>
        <dbReference type="ARBA" id="ARBA00022448"/>
    </source>
</evidence>
<comment type="caution">
    <text evidence="10">The sequence shown here is derived from an EMBL/GenBank/DDBJ whole genome shotgun (WGS) entry which is preliminary data.</text>
</comment>
<dbReference type="Gene3D" id="3.40.50.300">
    <property type="entry name" value="P-loop containing nucleotide triphosphate hydrolases"/>
    <property type="match status" value="1"/>
</dbReference>
<keyword evidence="5" id="KW-0547">Nucleotide-binding</keyword>
<sequence>MALALARPASAQPETPSAAPAPAPLLTVARLSLSRGEKLILDEVSFTLKRGATLGLVGESGAGKSTIALALIGLLQKPQVGLEGSMALDGSANLVDATEKDWLKLRGRRVSMIFQDASSALNPCFTVGSQLMSPLRRLLGMGPKDARSRAIELLESVGLNDASSRLDAYPHQLSGGMQQRVMIAIALATNPELLLADEPTSALDVTIQAQIVRLILDETQKRGASCIFVLHDLALASQACDEIVVLYGGQVMEAGPSDVLLAEPLHPYTLGLKACVLELDTEELTPLPSGAPSFASRTPGCRFAPRCGNALPKCVDEKPPLETVRGRKLACWNPAA</sequence>
<evidence type="ECO:0000256" key="2">
    <source>
        <dbReference type="ARBA" id="ARBA00005417"/>
    </source>
</evidence>
<dbReference type="FunFam" id="3.40.50.300:FF:000016">
    <property type="entry name" value="Oligopeptide ABC transporter ATP-binding component"/>
    <property type="match status" value="1"/>
</dbReference>
<dbReference type="InterPro" id="IPR003593">
    <property type="entry name" value="AAA+_ATPase"/>
</dbReference>
<dbReference type="SMART" id="SM00382">
    <property type="entry name" value="AAA"/>
    <property type="match status" value="1"/>
</dbReference>
<reference evidence="10" key="3">
    <citation type="submission" date="2023-01" db="EMBL/GenBank/DDBJ databases">
        <authorList>
            <person name="Sun Q."/>
            <person name="Evtushenko L."/>
        </authorList>
    </citation>
    <scope>NUCLEOTIDE SEQUENCE</scope>
    <source>
        <strain evidence="10">VKM B-1606</strain>
    </source>
</reference>
<dbReference type="InterPro" id="IPR013563">
    <property type="entry name" value="Oligopep_ABC_C"/>
</dbReference>
<name>A0A9W6IY01_9HYPH</name>
<dbReference type="EMBL" id="BSFF01000010">
    <property type="protein sequence ID" value="GLK57712.1"/>
    <property type="molecule type" value="Genomic_DNA"/>
</dbReference>
<dbReference type="InterPro" id="IPR017871">
    <property type="entry name" value="ABC_transporter-like_CS"/>
</dbReference>
<dbReference type="AlphaFoldDB" id="A0A9W6IY01"/>
<feature type="domain" description="ABC transporter" evidence="9">
    <location>
        <begin position="26"/>
        <end position="273"/>
    </location>
</feature>
<feature type="compositionally biased region" description="Low complexity" evidence="8">
    <location>
        <begin position="8"/>
        <end position="20"/>
    </location>
</feature>
<evidence type="ECO:0000313" key="10">
    <source>
        <dbReference type="EMBL" id="GLK57712.1"/>
    </source>
</evidence>
<keyword evidence="6 10" id="KW-0067">ATP-binding</keyword>
<dbReference type="Pfam" id="PF08352">
    <property type="entry name" value="oligo_HPY"/>
    <property type="match status" value="1"/>
</dbReference>
<dbReference type="GO" id="GO:0005886">
    <property type="term" value="C:plasma membrane"/>
    <property type="evidence" value="ECO:0007669"/>
    <property type="project" value="UniProtKB-SubCell"/>
</dbReference>
<evidence type="ECO:0000256" key="6">
    <source>
        <dbReference type="ARBA" id="ARBA00022840"/>
    </source>
</evidence>
<evidence type="ECO:0000313" key="13">
    <source>
        <dbReference type="Proteomes" id="UP001143400"/>
    </source>
</evidence>
<evidence type="ECO:0000256" key="4">
    <source>
        <dbReference type="ARBA" id="ARBA00022475"/>
    </source>
</evidence>
<evidence type="ECO:0000313" key="11">
    <source>
        <dbReference type="EMBL" id="MBM7853076.1"/>
    </source>
</evidence>
<reference evidence="11 12" key="2">
    <citation type="submission" date="2021-01" db="EMBL/GenBank/DDBJ databases">
        <title>Genomic Encyclopedia of Type Strains, Phase IV (KMG-IV): sequencing the most valuable type-strain genomes for metagenomic binning, comparative biology and taxonomic classification.</title>
        <authorList>
            <person name="Goeker M."/>
        </authorList>
    </citation>
    <scope>NUCLEOTIDE SEQUENCE [LARGE SCALE GENOMIC DNA]</scope>
    <source>
        <strain evidence="11 12">DSM 6130</strain>
    </source>
</reference>
<evidence type="ECO:0000256" key="7">
    <source>
        <dbReference type="ARBA" id="ARBA00023136"/>
    </source>
</evidence>
<dbReference type="PROSITE" id="PS00211">
    <property type="entry name" value="ABC_TRANSPORTER_1"/>
    <property type="match status" value="1"/>
</dbReference>
<dbReference type="Proteomes" id="UP000758856">
    <property type="component" value="Unassembled WGS sequence"/>
</dbReference>
<dbReference type="GO" id="GO:0015833">
    <property type="term" value="P:peptide transport"/>
    <property type="evidence" value="ECO:0007669"/>
    <property type="project" value="InterPro"/>
</dbReference>
<dbReference type="RefSeq" id="WP_204951536.1">
    <property type="nucleotide sequence ID" value="NZ_BSFF01000010.1"/>
</dbReference>